<evidence type="ECO:0000313" key="2">
    <source>
        <dbReference type="EMBL" id="CAG7620363.1"/>
    </source>
</evidence>
<comment type="caution">
    <text evidence="2">The sequence shown here is derived from an EMBL/GenBank/DDBJ whole genome shotgun (WGS) entry which is preliminary data.</text>
</comment>
<reference evidence="2" key="1">
    <citation type="submission" date="2021-06" db="EMBL/GenBank/DDBJ databases">
        <authorList>
            <person name="Criscuolo A."/>
        </authorList>
    </citation>
    <scope>NUCLEOTIDE SEQUENCE</scope>
    <source>
        <strain evidence="2">CIP111600</strain>
    </source>
</reference>
<dbReference type="EMBL" id="CAJVAS010000008">
    <property type="protein sequence ID" value="CAG7620363.1"/>
    <property type="molecule type" value="Genomic_DNA"/>
</dbReference>
<dbReference type="CDD" id="cd04301">
    <property type="entry name" value="NAT_SF"/>
    <property type="match status" value="1"/>
</dbReference>
<feature type="domain" description="N-acetyltransferase" evidence="1">
    <location>
        <begin position="1"/>
        <end position="143"/>
    </location>
</feature>
<gene>
    <name evidence="2" type="ORF">PAESOLCIP111_02268</name>
</gene>
<dbReference type="Pfam" id="PF13508">
    <property type="entry name" value="Acetyltransf_7"/>
    <property type="match status" value="1"/>
</dbReference>
<dbReference type="PROSITE" id="PS51186">
    <property type="entry name" value="GNAT"/>
    <property type="match status" value="1"/>
</dbReference>
<dbReference type="Proteomes" id="UP000693672">
    <property type="component" value="Unassembled WGS sequence"/>
</dbReference>
<protein>
    <recommendedName>
        <fullName evidence="1">N-acetyltransferase domain-containing protein</fullName>
    </recommendedName>
</protein>
<dbReference type="RefSeq" id="WP_218092060.1">
    <property type="nucleotide sequence ID" value="NZ_CAJVAS010000008.1"/>
</dbReference>
<dbReference type="InterPro" id="IPR053144">
    <property type="entry name" value="Acetyltransferase_Butenolide"/>
</dbReference>
<organism evidence="2 3">
    <name type="scientific">Paenibacillus solanacearum</name>
    <dbReference type="NCBI Taxonomy" id="2048548"/>
    <lineage>
        <taxon>Bacteria</taxon>
        <taxon>Bacillati</taxon>
        <taxon>Bacillota</taxon>
        <taxon>Bacilli</taxon>
        <taxon>Bacillales</taxon>
        <taxon>Paenibacillaceae</taxon>
        <taxon>Paenibacillus</taxon>
    </lineage>
</organism>
<accession>A0A916K3L4</accession>
<dbReference type="InterPro" id="IPR000182">
    <property type="entry name" value="GNAT_dom"/>
</dbReference>
<name>A0A916K3L4_9BACL</name>
<keyword evidence="3" id="KW-1185">Reference proteome</keyword>
<dbReference type="PANTHER" id="PTHR43233">
    <property type="entry name" value="FAMILY N-ACETYLTRANSFERASE, PUTATIVE (AFU_ORTHOLOGUE AFUA_6G03350)-RELATED"/>
    <property type="match status" value="1"/>
</dbReference>
<evidence type="ECO:0000313" key="3">
    <source>
        <dbReference type="Proteomes" id="UP000693672"/>
    </source>
</evidence>
<sequence>MSEQYSIEERCPTVEEYRSICASVGWEGVINFEAAAGSLARSLYGVVALHNGEAVGMGRIVGDGYIYFYFQDIAVKREHQGNGIGRQLLNRMMRYMQEHAPDQAFAGIFASSEGMRLYERCGFRREPGLTGMFRVMTAARNLEEGR</sequence>
<dbReference type="GO" id="GO:0016747">
    <property type="term" value="F:acyltransferase activity, transferring groups other than amino-acyl groups"/>
    <property type="evidence" value="ECO:0007669"/>
    <property type="project" value="InterPro"/>
</dbReference>
<evidence type="ECO:0000259" key="1">
    <source>
        <dbReference type="PROSITE" id="PS51186"/>
    </source>
</evidence>
<dbReference type="PANTHER" id="PTHR43233:SF1">
    <property type="entry name" value="FAMILY N-ACETYLTRANSFERASE, PUTATIVE (AFU_ORTHOLOGUE AFUA_6G03350)-RELATED"/>
    <property type="match status" value="1"/>
</dbReference>
<proteinExistence type="predicted"/>
<dbReference type="AlphaFoldDB" id="A0A916K3L4"/>